<reference evidence="1" key="2">
    <citation type="journal article" date="2024" name="Plant">
        <title>Genomic evolution and insights into agronomic trait innovations of Sesamum species.</title>
        <authorList>
            <person name="Miao H."/>
            <person name="Wang L."/>
            <person name="Qu L."/>
            <person name="Liu H."/>
            <person name="Sun Y."/>
            <person name="Le M."/>
            <person name="Wang Q."/>
            <person name="Wei S."/>
            <person name="Zheng Y."/>
            <person name="Lin W."/>
            <person name="Duan Y."/>
            <person name="Cao H."/>
            <person name="Xiong S."/>
            <person name="Wang X."/>
            <person name="Wei L."/>
            <person name="Li C."/>
            <person name="Ma Q."/>
            <person name="Ju M."/>
            <person name="Zhao R."/>
            <person name="Li G."/>
            <person name="Mu C."/>
            <person name="Tian Q."/>
            <person name="Mei H."/>
            <person name="Zhang T."/>
            <person name="Gao T."/>
            <person name="Zhang H."/>
        </authorList>
    </citation>
    <scope>NUCLEOTIDE SEQUENCE</scope>
    <source>
        <strain evidence="1">G02</strain>
    </source>
</reference>
<evidence type="ECO:0000313" key="1">
    <source>
        <dbReference type="EMBL" id="KAL0392838.1"/>
    </source>
</evidence>
<organism evidence="1">
    <name type="scientific">Sesamum radiatum</name>
    <name type="common">Black benniseed</name>
    <dbReference type="NCBI Taxonomy" id="300843"/>
    <lineage>
        <taxon>Eukaryota</taxon>
        <taxon>Viridiplantae</taxon>
        <taxon>Streptophyta</taxon>
        <taxon>Embryophyta</taxon>
        <taxon>Tracheophyta</taxon>
        <taxon>Spermatophyta</taxon>
        <taxon>Magnoliopsida</taxon>
        <taxon>eudicotyledons</taxon>
        <taxon>Gunneridae</taxon>
        <taxon>Pentapetalae</taxon>
        <taxon>asterids</taxon>
        <taxon>lamiids</taxon>
        <taxon>Lamiales</taxon>
        <taxon>Pedaliaceae</taxon>
        <taxon>Sesamum</taxon>
    </lineage>
</organism>
<dbReference type="AlphaFoldDB" id="A0AAW2SM60"/>
<dbReference type="EMBL" id="JACGWJ010000010">
    <property type="protein sequence ID" value="KAL0392838.1"/>
    <property type="molecule type" value="Genomic_DNA"/>
</dbReference>
<proteinExistence type="predicted"/>
<reference evidence="1" key="1">
    <citation type="submission" date="2020-06" db="EMBL/GenBank/DDBJ databases">
        <authorList>
            <person name="Li T."/>
            <person name="Hu X."/>
            <person name="Zhang T."/>
            <person name="Song X."/>
            <person name="Zhang H."/>
            <person name="Dai N."/>
            <person name="Sheng W."/>
            <person name="Hou X."/>
            <person name="Wei L."/>
        </authorList>
    </citation>
    <scope>NUCLEOTIDE SEQUENCE</scope>
    <source>
        <strain evidence="1">G02</strain>
        <tissue evidence="1">Leaf</tissue>
    </source>
</reference>
<accession>A0AAW2SM60</accession>
<gene>
    <name evidence="1" type="ORF">Sradi_2506600</name>
</gene>
<name>A0AAW2SM60_SESRA</name>
<sequence length="63" mass="6400">MASSNNGYDNRSFEGNISIPVAAGSAIPPPHQVLGGLNAPDLAFDATAIVVAINSLRCSSENS</sequence>
<comment type="caution">
    <text evidence="1">The sequence shown here is derived from an EMBL/GenBank/DDBJ whole genome shotgun (WGS) entry which is preliminary data.</text>
</comment>
<protein>
    <submittedName>
        <fullName evidence="1">Uncharacterized protein</fullName>
    </submittedName>
</protein>